<comment type="caution">
    <text evidence="2">The sequence shown here is derived from an EMBL/GenBank/DDBJ whole genome shotgun (WGS) entry which is preliminary data.</text>
</comment>
<feature type="domain" description="Pyrin" evidence="1">
    <location>
        <begin position="1"/>
        <end position="82"/>
    </location>
</feature>
<keyword evidence="3" id="KW-1185">Reference proteome</keyword>
<dbReference type="PROSITE" id="PS50824">
    <property type="entry name" value="DAPIN"/>
    <property type="match status" value="1"/>
</dbReference>
<dbReference type="OrthoDB" id="8888059at2759"/>
<evidence type="ECO:0000313" key="3">
    <source>
        <dbReference type="Proteomes" id="UP001152622"/>
    </source>
</evidence>
<gene>
    <name evidence="2" type="ORF">SKAU_G00344390</name>
</gene>
<dbReference type="SMART" id="SM01289">
    <property type="entry name" value="PYRIN"/>
    <property type="match status" value="1"/>
</dbReference>
<reference evidence="2" key="1">
    <citation type="journal article" date="2023" name="Science">
        <title>Genome structures resolve the early diversification of teleost fishes.</title>
        <authorList>
            <person name="Parey E."/>
            <person name="Louis A."/>
            <person name="Montfort J."/>
            <person name="Bouchez O."/>
            <person name="Roques C."/>
            <person name="Iampietro C."/>
            <person name="Lluch J."/>
            <person name="Castinel A."/>
            <person name="Donnadieu C."/>
            <person name="Desvignes T."/>
            <person name="Floi Bucao C."/>
            <person name="Jouanno E."/>
            <person name="Wen M."/>
            <person name="Mejri S."/>
            <person name="Dirks R."/>
            <person name="Jansen H."/>
            <person name="Henkel C."/>
            <person name="Chen W.J."/>
            <person name="Zahm M."/>
            <person name="Cabau C."/>
            <person name="Klopp C."/>
            <person name="Thompson A.W."/>
            <person name="Robinson-Rechavi M."/>
            <person name="Braasch I."/>
            <person name="Lecointre G."/>
            <person name="Bobe J."/>
            <person name="Postlethwait J.H."/>
            <person name="Berthelot C."/>
            <person name="Roest Crollius H."/>
            <person name="Guiguen Y."/>
        </authorList>
    </citation>
    <scope>NUCLEOTIDE SEQUENCE</scope>
    <source>
        <strain evidence="2">WJC10195</strain>
    </source>
</reference>
<dbReference type="SUPFAM" id="SSF47986">
    <property type="entry name" value="DEATH domain"/>
    <property type="match status" value="1"/>
</dbReference>
<dbReference type="Pfam" id="PF02758">
    <property type="entry name" value="PYRIN"/>
    <property type="match status" value="1"/>
</dbReference>
<sequence>MDNLILAVLDNLSADDLIRFKQKLSAEMKIGYGLTERENNALLMNRIVNKFTKARAISGTAHVLREINLNEEADNLEKRAKYLTVGRVEEVGARQPASSSSVEHEGL</sequence>
<organism evidence="2 3">
    <name type="scientific">Synaphobranchus kaupii</name>
    <name type="common">Kaup's arrowtooth eel</name>
    <dbReference type="NCBI Taxonomy" id="118154"/>
    <lineage>
        <taxon>Eukaryota</taxon>
        <taxon>Metazoa</taxon>
        <taxon>Chordata</taxon>
        <taxon>Craniata</taxon>
        <taxon>Vertebrata</taxon>
        <taxon>Euteleostomi</taxon>
        <taxon>Actinopterygii</taxon>
        <taxon>Neopterygii</taxon>
        <taxon>Teleostei</taxon>
        <taxon>Anguilliformes</taxon>
        <taxon>Synaphobranchidae</taxon>
        <taxon>Synaphobranchus</taxon>
    </lineage>
</organism>
<name>A0A9Q1EJ60_SYNKA</name>
<protein>
    <recommendedName>
        <fullName evidence="1">Pyrin domain-containing protein</fullName>
    </recommendedName>
</protein>
<dbReference type="AlphaFoldDB" id="A0A9Q1EJ60"/>
<dbReference type="EMBL" id="JAINUF010000016">
    <property type="protein sequence ID" value="KAJ8339806.1"/>
    <property type="molecule type" value="Genomic_DNA"/>
</dbReference>
<accession>A0A9Q1EJ60</accession>
<evidence type="ECO:0000259" key="1">
    <source>
        <dbReference type="PROSITE" id="PS50824"/>
    </source>
</evidence>
<dbReference type="InterPro" id="IPR011029">
    <property type="entry name" value="DEATH-like_dom_sf"/>
</dbReference>
<dbReference type="InterPro" id="IPR004020">
    <property type="entry name" value="DAPIN"/>
</dbReference>
<evidence type="ECO:0000313" key="2">
    <source>
        <dbReference type="EMBL" id="KAJ8339806.1"/>
    </source>
</evidence>
<dbReference type="Gene3D" id="1.10.533.10">
    <property type="entry name" value="Death Domain, Fas"/>
    <property type="match status" value="1"/>
</dbReference>
<proteinExistence type="predicted"/>
<dbReference type="Proteomes" id="UP001152622">
    <property type="component" value="Chromosome 16"/>
</dbReference>